<comment type="caution">
    <text evidence="1">The sequence shown here is derived from an EMBL/GenBank/DDBJ whole genome shotgun (WGS) entry which is preliminary data.</text>
</comment>
<evidence type="ECO:0000313" key="2">
    <source>
        <dbReference type="Proteomes" id="UP000243525"/>
    </source>
</evidence>
<gene>
    <name evidence="1" type="ORF">C8N47_104199</name>
</gene>
<dbReference type="Proteomes" id="UP000243525">
    <property type="component" value="Unassembled WGS sequence"/>
</dbReference>
<keyword evidence="2" id="KW-1185">Reference proteome</keyword>
<reference evidence="1 2" key="1">
    <citation type="submission" date="2018-04" db="EMBL/GenBank/DDBJ databases">
        <title>Genomic Encyclopedia of Archaeal and Bacterial Type Strains, Phase II (KMG-II): from individual species to whole genera.</title>
        <authorList>
            <person name="Goeker M."/>
        </authorList>
    </citation>
    <scope>NUCLEOTIDE SEQUENCE [LARGE SCALE GENOMIC DNA]</scope>
    <source>
        <strain evidence="1 2">DSM 28823</strain>
    </source>
</reference>
<dbReference type="AlphaFoldDB" id="A0A2T5C4C7"/>
<organism evidence="1 2">
    <name type="scientific">Mangrovibacterium marinum</name>
    <dbReference type="NCBI Taxonomy" id="1639118"/>
    <lineage>
        <taxon>Bacteria</taxon>
        <taxon>Pseudomonadati</taxon>
        <taxon>Bacteroidota</taxon>
        <taxon>Bacteroidia</taxon>
        <taxon>Marinilabiliales</taxon>
        <taxon>Prolixibacteraceae</taxon>
        <taxon>Mangrovibacterium</taxon>
    </lineage>
</organism>
<evidence type="ECO:0000313" key="1">
    <source>
        <dbReference type="EMBL" id="PTN09652.1"/>
    </source>
</evidence>
<accession>A0A2T5C4C7</accession>
<dbReference type="EMBL" id="QAAD01000004">
    <property type="protein sequence ID" value="PTN09652.1"/>
    <property type="molecule type" value="Genomic_DNA"/>
</dbReference>
<protein>
    <submittedName>
        <fullName evidence="1">Uncharacterized protein</fullName>
    </submittedName>
</protein>
<name>A0A2T5C4C7_9BACT</name>
<sequence length="31" mass="3311">MISLSIALLDMSTVILTLPTIAISYPIGYIS</sequence>
<proteinExistence type="predicted"/>